<dbReference type="SUPFAM" id="SSF50729">
    <property type="entry name" value="PH domain-like"/>
    <property type="match status" value="1"/>
</dbReference>
<dbReference type="Gene3D" id="2.30.29.30">
    <property type="entry name" value="Pleckstrin-homology domain (PH domain)/Phosphotyrosine-binding domain (PTB)"/>
    <property type="match status" value="1"/>
</dbReference>
<dbReference type="Pfam" id="PF09380">
    <property type="entry name" value="FERM_C"/>
    <property type="match status" value="1"/>
</dbReference>
<dbReference type="InterPro" id="IPR029071">
    <property type="entry name" value="Ubiquitin-like_domsf"/>
</dbReference>
<evidence type="ECO:0000256" key="2">
    <source>
        <dbReference type="ARBA" id="ARBA00004496"/>
    </source>
</evidence>
<dbReference type="InterPro" id="IPR014352">
    <property type="entry name" value="FERM/acyl-CoA-bd_prot_sf"/>
</dbReference>
<dbReference type="GO" id="GO:0005856">
    <property type="term" value="C:cytoskeleton"/>
    <property type="evidence" value="ECO:0007669"/>
    <property type="project" value="TreeGrafter"/>
</dbReference>
<dbReference type="SMART" id="SM01196">
    <property type="entry name" value="FERM_C"/>
    <property type="match status" value="1"/>
</dbReference>
<dbReference type="PANTHER" id="PTHR23280:SF4">
    <property type="entry name" value="BAND 4.1-LIKE PROTEIN 4A"/>
    <property type="match status" value="1"/>
</dbReference>
<dbReference type="GO" id="GO:0005737">
    <property type="term" value="C:cytoplasm"/>
    <property type="evidence" value="ECO:0007669"/>
    <property type="project" value="UniProtKB-SubCell"/>
</dbReference>
<dbReference type="Pfam" id="PF09379">
    <property type="entry name" value="FERM_N"/>
    <property type="match status" value="1"/>
</dbReference>
<evidence type="ECO:0000313" key="8">
    <source>
        <dbReference type="Proteomes" id="UP000789390"/>
    </source>
</evidence>
<protein>
    <recommendedName>
        <fullName evidence="6">FERM domain-containing protein</fullName>
    </recommendedName>
</protein>
<dbReference type="GO" id="GO:0070161">
    <property type="term" value="C:anchoring junction"/>
    <property type="evidence" value="ECO:0007669"/>
    <property type="project" value="UniProtKB-SubCell"/>
</dbReference>
<feature type="region of interest" description="Disordered" evidence="5">
    <location>
        <begin position="933"/>
        <end position="963"/>
    </location>
</feature>
<feature type="region of interest" description="Disordered" evidence="5">
    <location>
        <begin position="528"/>
        <end position="628"/>
    </location>
</feature>
<dbReference type="GO" id="GO:0016020">
    <property type="term" value="C:membrane"/>
    <property type="evidence" value="ECO:0007669"/>
    <property type="project" value="UniProtKB-ARBA"/>
</dbReference>
<dbReference type="PROSITE" id="PS00661">
    <property type="entry name" value="FERM_2"/>
    <property type="match status" value="1"/>
</dbReference>
<evidence type="ECO:0000313" key="7">
    <source>
        <dbReference type="EMBL" id="CAH0109933.1"/>
    </source>
</evidence>
<dbReference type="CDD" id="cd14473">
    <property type="entry name" value="FERM_B-lobe"/>
    <property type="match status" value="1"/>
</dbReference>
<feature type="compositionally biased region" description="Basic and acidic residues" evidence="5">
    <location>
        <begin position="452"/>
        <end position="471"/>
    </location>
</feature>
<dbReference type="Gene3D" id="1.20.80.10">
    <property type="match status" value="1"/>
</dbReference>
<name>A0A8J2RXE1_9CRUS</name>
<feature type="compositionally biased region" description="Basic residues" evidence="5">
    <location>
        <begin position="408"/>
        <end position="424"/>
    </location>
</feature>
<dbReference type="PANTHER" id="PTHR23280">
    <property type="entry name" value="4.1 G PROTEIN"/>
    <property type="match status" value="1"/>
</dbReference>
<feature type="region of interest" description="Disordered" evidence="5">
    <location>
        <begin position="307"/>
        <end position="363"/>
    </location>
</feature>
<evidence type="ECO:0000256" key="1">
    <source>
        <dbReference type="ARBA" id="ARBA00004282"/>
    </source>
</evidence>
<dbReference type="FunFam" id="1.20.80.10:FF:000003">
    <property type="entry name" value="Tyrosine-protein phosphatase non-receptor type 4"/>
    <property type="match status" value="1"/>
</dbReference>
<feature type="compositionally biased region" description="Low complexity" evidence="5">
    <location>
        <begin position="891"/>
        <end position="902"/>
    </location>
</feature>
<keyword evidence="3" id="KW-0963">Cytoplasm</keyword>
<feature type="region of interest" description="Disordered" evidence="5">
    <location>
        <begin position="660"/>
        <end position="902"/>
    </location>
</feature>
<dbReference type="InterPro" id="IPR011993">
    <property type="entry name" value="PH-like_dom_sf"/>
</dbReference>
<comment type="caution">
    <text evidence="7">The sequence shown here is derived from an EMBL/GenBank/DDBJ whole genome shotgun (WGS) entry which is preliminary data.</text>
</comment>
<dbReference type="GO" id="GO:0031032">
    <property type="term" value="P:actomyosin structure organization"/>
    <property type="evidence" value="ECO:0007669"/>
    <property type="project" value="TreeGrafter"/>
</dbReference>
<keyword evidence="4" id="KW-0965">Cell junction</keyword>
<feature type="compositionally biased region" description="Polar residues" evidence="5">
    <location>
        <begin position="308"/>
        <end position="326"/>
    </location>
</feature>
<dbReference type="InterPro" id="IPR018979">
    <property type="entry name" value="FERM_N"/>
</dbReference>
<dbReference type="CDD" id="cd13186">
    <property type="entry name" value="FERM_C_NBL4_NBL5"/>
    <property type="match status" value="1"/>
</dbReference>
<keyword evidence="8" id="KW-1185">Reference proteome</keyword>
<dbReference type="Proteomes" id="UP000789390">
    <property type="component" value="Unassembled WGS sequence"/>
</dbReference>
<dbReference type="SMART" id="SM00295">
    <property type="entry name" value="B41"/>
    <property type="match status" value="1"/>
</dbReference>
<dbReference type="Pfam" id="PF00373">
    <property type="entry name" value="FERM_M"/>
    <property type="match status" value="1"/>
</dbReference>
<dbReference type="OrthoDB" id="6235974at2759"/>
<feature type="compositionally biased region" description="Low complexity" evidence="5">
    <location>
        <begin position="660"/>
        <end position="671"/>
    </location>
</feature>
<dbReference type="PRINTS" id="PR00935">
    <property type="entry name" value="BAND41"/>
</dbReference>
<proteinExistence type="predicted"/>
<feature type="compositionally biased region" description="Pro residues" evidence="5">
    <location>
        <begin position="772"/>
        <end position="793"/>
    </location>
</feature>
<feature type="compositionally biased region" description="Polar residues" evidence="5">
    <location>
        <begin position="933"/>
        <end position="961"/>
    </location>
</feature>
<feature type="compositionally biased region" description="Basic residues" evidence="5">
    <location>
        <begin position="439"/>
        <end position="451"/>
    </location>
</feature>
<feature type="region of interest" description="Disordered" evidence="5">
    <location>
        <begin position="387"/>
        <end position="516"/>
    </location>
</feature>
<dbReference type="InterPro" id="IPR035963">
    <property type="entry name" value="FERM_2"/>
</dbReference>
<feature type="domain" description="FERM" evidence="6">
    <location>
        <begin position="1"/>
        <end position="269"/>
    </location>
</feature>
<feature type="compositionally biased region" description="Low complexity" evidence="5">
    <location>
        <begin position="543"/>
        <end position="557"/>
    </location>
</feature>
<evidence type="ECO:0000256" key="5">
    <source>
        <dbReference type="SAM" id="MobiDB-lite"/>
    </source>
</evidence>
<dbReference type="InterPro" id="IPR019747">
    <property type="entry name" value="FERM_CS"/>
</dbReference>
<dbReference type="EMBL" id="CAKKLH010000297">
    <property type="protein sequence ID" value="CAH0109933.1"/>
    <property type="molecule type" value="Genomic_DNA"/>
</dbReference>
<dbReference type="InterPro" id="IPR019748">
    <property type="entry name" value="FERM_central"/>
</dbReference>
<accession>A0A8J2RXE1</accession>
<organism evidence="7 8">
    <name type="scientific">Daphnia galeata</name>
    <dbReference type="NCBI Taxonomy" id="27404"/>
    <lineage>
        <taxon>Eukaryota</taxon>
        <taxon>Metazoa</taxon>
        <taxon>Ecdysozoa</taxon>
        <taxon>Arthropoda</taxon>
        <taxon>Crustacea</taxon>
        <taxon>Branchiopoda</taxon>
        <taxon>Diplostraca</taxon>
        <taxon>Cladocera</taxon>
        <taxon>Anomopoda</taxon>
        <taxon>Daphniidae</taxon>
        <taxon>Daphnia</taxon>
    </lineage>
</organism>
<evidence type="ECO:0000259" key="6">
    <source>
        <dbReference type="PROSITE" id="PS50057"/>
    </source>
</evidence>
<reference evidence="7" key="1">
    <citation type="submission" date="2021-11" db="EMBL/GenBank/DDBJ databases">
        <authorList>
            <person name="Schell T."/>
        </authorList>
    </citation>
    <scope>NUCLEOTIDE SEQUENCE</scope>
    <source>
        <strain evidence="7">M5</strain>
    </source>
</reference>
<dbReference type="Gene3D" id="3.10.20.90">
    <property type="entry name" value="Phosphatidylinositol 3-kinase Catalytic Subunit, Chain A, domain 1"/>
    <property type="match status" value="1"/>
</dbReference>
<feature type="compositionally biased region" description="Basic residues" evidence="5">
    <location>
        <begin position="472"/>
        <end position="481"/>
    </location>
</feature>
<dbReference type="PROSITE" id="PS00660">
    <property type="entry name" value="FERM_1"/>
    <property type="match status" value="1"/>
</dbReference>
<evidence type="ECO:0000256" key="4">
    <source>
        <dbReference type="ARBA" id="ARBA00022949"/>
    </source>
</evidence>
<feature type="compositionally biased region" description="Basic residues" evidence="5">
    <location>
        <begin position="597"/>
        <end position="617"/>
    </location>
</feature>
<dbReference type="GO" id="GO:0009887">
    <property type="term" value="P:animal organ morphogenesis"/>
    <property type="evidence" value="ECO:0007669"/>
    <property type="project" value="UniProtKB-ARBA"/>
</dbReference>
<feature type="compositionally biased region" description="Basic residues" evidence="5">
    <location>
        <begin position="495"/>
        <end position="507"/>
    </location>
</feature>
<dbReference type="FunFam" id="2.30.29.30:FF:000002">
    <property type="entry name" value="Band 4.1-like protein 5 isoform 1"/>
    <property type="match status" value="1"/>
</dbReference>
<dbReference type="InterPro" id="IPR000299">
    <property type="entry name" value="FERM_domain"/>
</dbReference>
<dbReference type="GO" id="GO:0048731">
    <property type="term" value="P:system development"/>
    <property type="evidence" value="ECO:0007669"/>
    <property type="project" value="UniProtKB-ARBA"/>
</dbReference>
<dbReference type="SUPFAM" id="SSF54236">
    <property type="entry name" value="Ubiquitin-like"/>
    <property type="match status" value="1"/>
</dbReference>
<dbReference type="AlphaFoldDB" id="A0A8J2RXE1"/>
<feature type="compositionally biased region" description="Low complexity" evidence="5">
    <location>
        <begin position="801"/>
        <end position="817"/>
    </location>
</feature>
<dbReference type="PROSITE" id="PS50057">
    <property type="entry name" value="FERM_3"/>
    <property type="match status" value="1"/>
</dbReference>
<dbReference type="InterPro" id="IPR018980">
    <property type="entry name" value="FERM_PH-like_C"/>
</dbReference>
<evidence type="ECO:0000256" key="3">
    <source>
        <dbReference type="ARBA" id="ARBA00022490"/>
    </source>
</evidence>
<feature type="compositionally biased region" description="Polar residues" evidence="5">
    <location>
        <begin position="560"/>
        <end position="594"/>
    </location>
</feature>
<dbReference type="InterPro" id="IPR019749">
    <property type="entry name" value="Band_41_domain"/>
</dbReference>
<feature type="compositionally biased region" description="Basic and acidic residues" evidence="5">
    <location>
        <begin position="675"/>
        <end position="690"/>
    </location>
</feature>
<gene>
    <name evidence="7" type="ORF">DGAL_LOCUS13423</name>
</gene>
<feature type="compositionally biased region" description="Polar residues" evidence="5">
    <location>
        <begin position="529"/>
        <end position="538"/>
    </location>
</feature>
<dbReference type="GO" id="GO:0071944">
    <property type="term" value="C:cell periphery"/>
    <property type="evidence" value="ECO:0007669"/>
    <property type="project" value="UniProtKB-ARBA"/>
</dbReference>
<sequence length="1151" mass="127524">MCNHADSTGQDVLNVVYQHLGSTLLETAYFGLRFVDASHQPQWLDPNKRVLQQLKGTGSQTLYFAVKFYAVDPCKLVEELTRYQFFLQVKKDILQGRLPVTTELAAELAALALQSELGDYDPQRYKAGYVSEFRFLAHQSPDLETKIAELHKTMRGLVPAVAEMRYLDRVKWLDLYGVDLHPVLGEDTVEYFLGLTPSGIIVLRNKTKVGNYFWPRISKIQFKGRYFMLRVRDKSNDENTFGFETPSKSACKSLYKCCSQHLAFFRLVQMSGPLLTSTASAAATSANQNNSLNSIGSKFLKLSGAAAPTSTALNGQQESQDSNSPPQFRRMPSRRHQRRIVDGASHPAPPPVDECSTSDSDKTLDVASTSNLLSPYHSKAGDAKQQVPVLVGGGGNGVDNWTEASSVRSRRSRSRSHSRNRKENRRPSSVDSSVESRSHRSNRKSHRSRSRHNSDNESEVSRVSESEDRNRSNSRRRRHRSSRDSSGSESDHQSSHRRSHRRNRRRSSQGSTYELVDSEAQWREIQERQGLQQSQTATVRPAASSTPVQQQPVQQATVRKATTNAVNVSTSSANDSLLDQSQSDLTTVETNSQVSSSRHRHHRKHNHRHHHKHRSHSRHSEKSVKPSLPSEIMPHLQFQLVEPPVGSTTDQLREIPYQVVSSQTPQPVPSSAVHHTADDSNDHQNKVADNRKRHRDLHPATYPEERKIISVDNDSPPPPYSPPQNVDALAQSLGSLNIPPASRSRGRHDVNTNNSSLKHSRPARTAPTSNSLPPPIAARPPPAPIPGPKPNKPMRPQGDFSSIQSSSSSSSYSPQYSMANAPSAHHPGNNAVANGYHYTSQPGTAPGHAPVQHYSNNHNSINHHHNMQYHHQENRRATTLPPLLPPPPPTTANNSSASSSSSAFNGFHYPFSAQANAPAPISPHHVGLPLTGFSINNHPMPSPQVATGLTHQQQAAKNSSVAPLALPRLSVPSIPAPSIHNSSNNGVHPSMDKQNKSLMPMSPLANGVTVTNQLQSNLGDMLSRQTIQTKYVTRPQTPVINQTYTMNLAPTSLPHYPGQYQQRFSQSQCQTMTLPGRGNRSGNTRTNIQHCVMDGKFAIQPPPTFAFPDHKPPANWQASLPRLVRHLPAAQQETRDVNFNTAIIDELRTFL</sequence>
<comment type="subcellular location">
    <subcellularLocation>
        <location evidence="1">Cell junction</location>
    </subcellularLocation>
    <subcellularLocation>
        <location evidence="2">Cytoplasm</location>
    </subcellularLocation>
</comment>
<dbReference type="SUPFAM" id="SSF47031">
    <property type="entry name" value="Second domain of FERM"/>
    <property type="match status" value="1"/>
</dbReference>